<reference evidence="5 6" key="1">
    <citation type="submission" date="2018-06" db="EMBL/GenBank/DDBJ databases">
        <title>Genomic Encyclopedia of Archaeal and Bacterial Type Strains, Phase II (KMG-II): from individual species to whole genera.</title>
        <authorList>
            <person name="Goeker M."/>
        </authorList>
    </citation>
    <scope>NUCLEOTIDE SEQUENCE [LARGE SCALE GENOMIC DNA]</scope>
    <source>
        <strain evidence="5 6">KACC 16626</strain>
    </source>
</reference>
<evidence type="ECO:0000256" key="2">
    <source>
        <dbReference type="ARBA" id="ARBA00022908"/>
    </source>
</evidence>
<proteinExistence type="predicted"/>
<dbReference type="InterPro" id="IPR011010">
    <property type="entry name" value="DNA_brk_join_enz"/>
</dbReference>
<dbReference type="GO" id="GO:0006310">
    <property type="term" value="P:DNA recombination"/>
    <property type="evidence" value="ECO:0007669"/>
    <property type="project" value="UniProtKB-KW"/>
</dbReference>
<keyword evidence="3" id="KW-0233">DNA recombination</keyword>
<organism evidence="5 6">
    <name type="scientific">Ureibacillus chungkukjangi</name>
    <dbReference type="NCBI Taxonomy" id="1202712"/>
    <lineage>
        <taxon>Bacteria</taxon>
        <taxon>Bacillati</taxon>
        <taxon>Bacillota</taxon>
        <taxon>Bacilli</taxon>
        <taxon>Bacillales</taxon>
        <taxon>Caryophanaceae</taxon>
        <taxon>Ureibacillus</taxon>
    </lineage>
</organism>
<dbReference type="PANTHER" id="PTHR30349:SF77">
    <property type="entry name" value="TYROSINE RECOMBINASE XERC"/>
    <property type="match status" value="1"/>
</dbReference>
<keyword evidence="2" id="KW-0229">DNA integration</keyword>
<evidence type="ECO:0000313" key="5">
    <source>
        <dbReference type="EMBL" id="PYF02076.1"/>
    </source>
</evidence>
<dbReference type="Gene3D" id="1.10.443.10">
    <property type="entry name" value="Intergrase catalytic core"/>
    <property type="match status" value="1"/>
</dbReference>
<evidence type="ECO:0000259" key="4">
    <source>
        <dbReference type="PROSITE" id="PS51898"/>
    </source>
</evidence>
<dbReference type="OrthoDB" id="9803188at2"/>
<dbReference type="EMBL" id="QJTJ01000048">
    <property type="protein sequence ID" value="PYF02076.1"/>
    <property type="molecule type" value="Genomic_DNA"/>
</dbReference>
<protein>
    <submittedName>
        <fullName evidence="5">Integrase/recombinase XerD</fullName>
    </submittedName>
</protein>
<dbReference type="InterPro" id="IPR050090">
    <property type="entry name" value="Tyrosine_recombinase_XerCD"/>
</dbReference>
<keyword evidence="6" id="KW-1185">Reference proteome</keyword>
<dbReference type="SUPFAM" id="SSF56349">
    <property type="entry name" value="DNA breaking-rejoining enzymes"/>
    <property type="match status" value="1"/>
</dbReference>
<dbReference type="Pfam" id="PF00589">
    <property type="entry name" value="Phage_integrase"/>
    <property type="match status" value="2"/>
</dbReference>
<evidence type="ECO:0000256" key="1">
    <source>
        <dbReference type="ARBA" id="ARBA00004496"/>
    </source>
</evidence>
<dbReference type="InterPro" id="IPR013762">
    <property type="entry name" value="Integrase-like_cat_sf"/>
</dbReference>
<dbReference type="RefSeq" id="WP_107934913.1">
    <property type="nucleotide sequence ID" value="NZ_CP085009.1"/>
</dbReference>
<accession>A0A318TBW3</accession>
<sequence length="446" mass="52731">MGLIKKIETAVGTIYERYDSDSKMIQRTGAVGFVKEYKGKVYYIITDINGVSIKEANKFLNFSLEDSSIKKREQAFSALKIFYSYISLFQLNNYRDGIDNENLNKLLKFLKGGKQNGNILDFDFKLERKHSTLRPYLSVYREFYDVIFNIREGPLFKKTLVQNYQHDTSVYKTEKYSVNPKALKITVLPKYIRENEYQKILEIIDDKFSIRDRIIVMLMYQYGLRIGEVLGLTIEDIDFDKNDLGYFVLKLRNRITDKSFQHAKRLMVPQKSEDYTKEYYSWEGIGLWTILIEDEELIDLIEEYYEESRDEIIFNKSKKKLENLKNKSKADKVSENNNVRENQYLFLNQQNYTPLTASGWGYRIKQIFELVGIKTDKETKKNNLSHRFRHGFAMKKISEGYDEMRLYKALRHSGPHSVKIYYNPTPEDQASILKNQKVNLENRGLK</sequence>
<dbReference type="GO" id="GO:0003677">
    <property type="term" value="F:DNA binding"/>
    <property type="evidence" value="ECO:0007669"/>
    <property type="project" value="InterPro"/>
</dbReference>
<gene>
    <name evidence="5" type="ORF">BJ095_1482</name>
</gene>
<dbReference type="CDD" id="cd00397">
    <property type="entry name" value="DNA_BRE_C"/>
    <property type="match status" value="1"/>
</dbReference>
<evidence type="ECO:0000313" key="6">
    <source>
        <dbReference type="Proteomes" id="UP000247416"/>
    </source>
</evidence>
<dbReference type="Proteomes" id="UP000247416">
    <property type="component" value="Unassembled WGS sequence"/>
</dbReference>
<dbReference type="PANTHER" id="PTHR30349">
    <property type="entry name" value="PHAGE INTEGRASE-RELATED"/>
    <property type="match status" value="1"/>
</dbReference>
<name>A0A318TBW3_9BACL</name>
<comment type="subcellular location">
    <subcellularLocation>
        <location evidence="1">Cytoplasm</location>
    </subcellularLocation>
</comment>
<dbReference type="GO" id="GO:0005737">
    <property type="term" value="C:cytoplasm"/>
    <property type="evidence" value="ECO:0007669"/>
    <property type="project" value="UniProtKB-SubCell"/>
</dbReference>
<comment type="caution">
    <text evidence="5">The sequence shown here is derived from an EMBL/GenBank/DDBJ whole genome shotgun (WGS) entry which is preliminary data.</text>
</comment>
<dbReference type="GO" id="GO:0015074">
    <property type="term" value="P:DNA integration"/>
    <property type="evidence" value="ECO:0007669"/>
    <property type="project" value="UniProtKB-KW"/>
</dbReference>
<evidence type="ECO:0000256" key="3">
    <source>
        <dbReference type="ARBA" id="ARBA00023172"/>
    </source>
</evidence>
<dbReference type="InterPro" id="IPR002104">
    <property type="entry name" value="Integrase_catalytic"/>
</dbReference>
<dbReference type="PROSITE" id="PS51898">
    <property type="entry name" value="TYR_RECOMBINASE"/>
    <property type="match status" value="1"/>
</dbReference>
<feature type="domain" description="Tyr recombinase" evidence="4">
    <location>
        <begin position="187"/>
        <end position="434"/>
    </location>
</feature>
<dbReference type="AlphaFoldDB" id="A0A318TBW3"/>